<keyword evidence="3" id="KW-1185">Reference proteome</keyword>
<dbReference type="InterPro" id="IPR029058">
    <property type="entry name" value="AB_hydrolase_fold"/>
</dbReference>
<dbReference type="Pfam" id="PF00135">
    <property type="entry name" value="COesterase"/>
    <property type="match status" value="1"/>
</dbReference>
<evidence type="ECO:0000259" key="1">
    <source>
        <dbReference type="Pfam" id="PF00135"/>
    </source>
</evidence>
<dbReference type="EMBL" id="LVYI01000009">
    <property type="protein sequence ID" value="OAP56236.1"/>
    <property type="molecule type" value="Genomic_DNA"/>
</dbReference>
<dbReference type="InterPro" id="IPR002018">
    <property type="entry name" value="CarbesteraseB"/>
</dbReference>
<evidence type="ECO:0000313" key="2">
    <source>
        <dbReference type="EMBL" id="OAP56236.1"/>
    </source>
</evidence>
<reference evidence="2 3" key="1">
    <citation type="submission" date="2016-04" db="EMBL/GenBank/DDBJ databases">
        <title>Draft genome of Fonsecaea erecta CBS 125763.</title>
        <authorList>
            <person name="Weiss V.A."/>
            <person name="Vicente V.A."/>
            <person name="Raittz R.T."/>
            <person name="Moreno L.F."/>
            <person name="De Souza E.M."/>
            <person name="Pedrosa F.O."/>
            <person name="Steffens M.B."/>
            <person name="Faoro H."/>
            <person name="Tadra-Sfeir M.Z."/>
            <person name="Najafzadeh M.J."/>
            <person name="Felipe M.S."/>
            <person name="Teixeira M."/>
            <person name="Sun J."/>
            <person name="Xi L."/>
            <person name="Gomes R."/>
            <person name="De Azevedo C.M."/>
            <person name="Salgado C.G."/>
            <person name="Da Silva M.B."/>
            <person name="Nascimento M.F."/>
            <person name="Queiroz-Telles F."/>
            <person name="Attili D.S."/>
            <person name="Gorbushina A."/>
        </authorList>
    </citation>
    <scope>NUCLEOTIDE SEQUENCE [LARGE SCALE GENOMIC DNA]</scope>
    <source>
        <strain evidence="2 3">CBS 125763</strain>
    </source>
</reference>
<dbReference type="AlphaFoldDB" id="A0A178Z9T9"/>
<feature type="domain" description="Carboxylesterase type B" evidence="1">
    <location>
        <begin position="12"/>
        <end position="489"/>
    </location>
</feature>
<sequence length="555" mass="60743">MVEHTLEHPSIGSIKGIRKTPGVVQYLGIQYGSLKNRFSRAQLVVNPPADHICRSRNVIDATRKGPSHLLPPDACEDHQKTIVQKNLPIEEWEQSDTEGLTLNVSVPIDGPKSLPVFVFVPGGGFTSGSSNYPEYDLANITDLGVQANMPMVSVGVNYRIGAPGFMYSSALRDQGYLPNNGLADQRLAFTWIKHNISGFGGDPDRVTFVGESAGAVSGWFHLQSPEPLFHQLVALSGSSFLKPRPLALLEKGFTLGAAELGAATASPEEQVRKLAEAPKDEFISKLGRKIPVGPFEDGDLVRTPPTFADINGEERNMTKLFPGLRRCKRVITGDCQMDGLGFHSRLAPRTDILPQTLAECLHSVFDPIDTNIAPAIASAYGLDVNARINSLESTKPCLDFAADVLFALPTRYLTRALAAADDSNNKVYLCHFNCPNPWDGPWKGHATHALDIIFALQNYRGYLSAGQQQCSERLAKDLIAFVNGEEPWPAYDRHRPGSMVYFASMEAERDASEYIRTLDPAKTGRKTDLVDLVGEESLDKLVQACQMFLVGPLVK</sequence>
<dbReference type="PANTHER" id="PTHR11559">
    <property type="entry name" value="CARBOXYLESTERASE"/>
    <property type="match status" value="1"/>
</dbReference>
<dbReference type="STRING" id="1367422.A0A178Z9T9"/>
<protein>
    <recommendedName>
        <fullName evidence="1">Carboxylesterase type B domain-containing protein</fullName>
    </recommendedName>
</protein>
<dbReference type="RefSeq" id="XP_018689603.1">
    <property type="nucleotide sequence ID" value="XM_018840922.1"/>
</dbReference>
<name>A0A178Z9T9_9EURO</name>
<dbReference type="Gene3D" id="3.40.50.1820">
    <property type="entry name" value="alpha/beta hydrolase"/>
    <property type="match status" value="1"/>
</dbReference>
<gene>
    <name evidence="2" type="ORF">AYL99_09415</name>
</gene>
<comment type="caution">
    <text evidence="2">The sequence shown here is derived from an EMBL/GenBank/DDBJ whole genome shotgun (WGS) entry which is preliminary data.</text>
</comment>
<dbReference type="ESTHER" id="9euro-a0a178z9t9">
    <property type="family name" value="Fungal_carboxylesterase_lipase"/>
</dbReference>
<evidence type="ECO:0000313" key="3">
    <source>
        <dbReference type="Proteomes" id="UP000078343"/>
    </source>
</evidence>
<organism evidence="2 3">
    <name type="scientific">Fonsecaea erecta</name>
    <dbReference type="NCBI Taxonomy" id="1367422"/>
    <lineage>
        <taxon>Eukaryota</taxon>
        <taxon>Fungi</taxon>
        <taxon>Dikarya</taxon>
        <taxon>Ascomycota</taxon>
        <taxon>Pezizomycotina</taxon>
        <taxon>Eurotiomycetes</taxon>
        <taxon>Chaetothyriomycetidae</taxon>
        <taxon>Chaetothyriales</taxon>
        <taxon>Herpotrichiellaceae</taxon>
        <taxon>Fonsecaea</taxon>
    </lineage>
</organism>
<dbReference type="InterPro" id="IPR050309">
    <property type="entry name" value="Type-B_Carboxylest/Lipase"/>
</dbReference>
<proteinExistence type="predicted"/>
<dbReference type="Proteomes" id="UP000078343">
    <property type="component" value="Unassembled WGS sequence"/>
</dbReference>
<dbReference type="OrthoDB" id="4137226at2759"/>
<dbReference type="GeneID" id="30013583"/>
<accession>A0A178Z9T9</accession>
<dbReference type="SUPFAM" id="SSF53474">
    <property type="entry name" value="alpha/beta-Hydrolases"/>
    <property type="match status" value="1"/>
</dbReference>